<evidence type="ECO:0000256" key="1">
    <source>
        <dbReference type="ARBA" id="ARBA00022801"/>
    </source>
</evidence>
<dbReference type="AlphaFoldDB" id="A0A177NLN3"/>
<dbReference type="GO" id="GO:0000160">
    <property type="term" value="P:phosphorelay signal transduction system"/>
    <property type="evidence" value="ECO:0007669"/>
    <property type="project" value="InterPro"/>
</dbReference>
<feature type="domain" description="Response regulatory" evidence="4">
    <location>
        <begin position="8"/>
        <end position="123"/>
    </location>
</feature>
<dbReference type="Pfam" id="PF00072">
    <property type="entry name" value="Response_reg"/>
    <property type="match status" value="1"/>
</dbReference>
<dbReference type="PANTHER" id="PTHR43156">
    <property type="entry name" value="STAGE II SPORULATION PROTEIN E-RELATED"/>
    <property type="match status" value="1"/>
</dbReference>
<dbReference type="CDD" id="cd17569">
    <property type="entry name" value="REC_HupR-like"/>
    <property type="match status" value="1"/>
</dbReference>
<dbReference type="InterPro" id="IPR052016">
    <property type="entry name" value="Bact_Sigma-Reg"/>
</dbReference>
<organism evidence="5 6">
    <name type="scientific">Methylomonas koyamae</name>
    <dbReference type="NCBI Taxonomy" id="702114"/>
    <lineage>
        <taxon>Bacteria</taxon>
        <taxon>Pseudomonadati</taxon>
        <taxon>Pseudomonadota</taxon>
        <taxon>Gammaproteobacteria</taxon>
        <taxon>Methylococcales</taxon>
        <taxon>Methylococcaceae</taxon>
        <taxon>Methylomonas</taxon>
    </lineage>
</organism>
<dbReference type="OrthoDB" id="9811749at2"/>
<name>A0A177NLN3_9GAMM</name>
<dbReference type="EMBL" id="LUUJ01000057">
    <property type="protein sequence ID" value="OAI18484.1"/>
    <property type="molecule type" value="Genomic_DNA"/>
</dbReference>
<dbReference type="InterPro" id="IPR001789">
    <property type="entry name" value="Sig_transdc_resp-reg_receiver"/>
</dbReference>
<dbReference type="InterPro" id="IPR011006">
    <property type="entry name" value="CheY-like_superfamily"/>
</dbReference>
<dbReference type="GO" id="GO:0016791">
    <property type="term" value="F:phosphatase activity"/>
    <property type="evidence" value="ECO:0007669"/>
    <property type="project" value="TreeGrafter"/>
</dbReference>
<dbReference type="InterPro" id="IPR036457">
    <property type="entry name" value="PPM-type-like_dom_sf"/>
</dbReference>
<gene>
    <name evidence="5" type="ORF">A1507_08980</name>
</gene>
<feature type="modified residue" description="4-aspartylphosphate" evidence="2">
    <location>
        <position position="57"/>
    </location>
</feature>
<keyword evidence="1" id="KW-0378">Hydrolase</keyword>
<dbReference type="Pfam" id="PF07228">
    <property type="entry name" value="SpoIIE"/>
    <property type="match status" value="1"/>
</dbReference>
<dbReference type="SMART" id="SM00331">
    <property type="entry name" value="PP2C_SIG"/>
    <property type="match status" value="1"/>
</dbReference>
<sequence length="408" mass="44740">MADTPQDKILCVDDEQNILDMFKRTLGRQFALFTASSAADALRILQHERDIAVIMSDYSMPGANGLEFLQRAGEISPDSVQIVLTGNIELDVAIKAINEAHIFRYLPKPCPMEITKKIIADALAHYRLVVAKRQLSEQLEQKNLELLQRNAELAEKQALLEHELETAKIVCSKFGKYGYQVPDGLDFFISAKEAVGGDFILNAVSRDGQAFYLMMGDLTGHGLQSALGGLLVTEIFDAQCPDRPPLHELASIINRKMCRKLPTGLFCAAALMALDLATGRLQVWSGGMPDIYFLDKQGRIADKVHSANLPLGIAADAGLIGTIADYDIGGIESVFLYSDGVTDQIGADFGLFGAEALQHALAAAPTAERRIDRVVAQLRNHQRHQPQTDDISMAEVNLPRICRALTIR</sequence>
<dbReference type="RefSeq" id="WP_064039893.1">
    <property type="nucleotide sequence ID" value="NZ_LUUJ01000057.1"/>
</dbReference>
<dbReference type="CDD" id="cd14686">
    <property type="entry name" value="bZIP"/>
    <property type="match status" value="1"/>
</dbReference>
<reference evidence="5 6" key="1">
    <citation type="submission" date="2016-03" db="EMBL/GenBank/DDBJ databases">
        <authorList>
            <person name="Ploux O."/>
        </authorList>
    </citation>
    <scope>NUCLEOTIDE SEQUENCE [LARGE SCALE GENOMIC DNA]</scope>
    <source>
        <strain evidence="5 6">R-45378</strain>
    </source>
</reference>
<feature type="coiled-coil region" evidence="3">
    <location>
        <begin position="132"/>
        <end position="163"/>
    </location>
</feature>
<dbReference type="Gene3D" id="3.40.50.2300">
    <property type="match status" value="1"/>
</dbReference>
<dbReference type="PANTHER" id="PTHR43156:SF2">
    <property type="entry name" value="STAGE II SPORULATION PROTEIN E"/>
    <property type="match status" value="1"/>
</dbReference>
<evidence type="ECO:0000256" key="3">
    <source>
        <dbReference type="SAM" id="Coils"/>
    </source>
</evidence>
<dbReference type="Gene3D" id="3.60.40.10">
    <property type="entry name" value="PPM-type phosphatase domain"/>
    <property type="match status" value="1"/>
</dbReference>
<evidence type="ECO:0000313" key="5">
    <source>
        <dbReference type="EMBL" id="OAI18484.1"/>
    </source>
</evidence>
<dbReference type="SUPFAM" id="SSF52172">
    <property type="entry name" value="CheY-like"/>
    <property type="match status" value="1"/>
</dbReference>
<evidence type="ECO:0000256" key="2">
    <source>
        <dbReference type="PROSITE-ProRule" id="PRU00169"/>
    </source>
</evidence>
<dbReference type="InterPro" id="IPR001932">
    <property type="entry name" value="PPM-type_phosphatase-like_dom"/>
</dbReference>
<protein>
    <recommendedName>
        <fullName evidence="4">Response regulatory domain-containing protein</fullName>
    </recommendedName>
</protein>
<accession>A0A177NLN3</accession>
<evidence type="ECO:0000259" key="4">
    <source>
        <dbReference type="PROSITE" id="PS50110"/>
    </source>
</evidence>
<proteinExistence type="predicted"/>
<dbReference type="PROSITE" id="PS50110">
    <property type="entry name" value="RESPONSE_REGULATORY"/>
    <property type="match status" value="1"/>
</dbReference>
<dbReference type="Proteomes" id="UP000077857">
    <property type="component" value="Unassembled WGS sequence"/>
</dbReference>
<keyword evidence="2" id="KW-0597">Phosphoprotein</keyword>
<comment type="caution">
    <text evidence="5">The sequence shown here is derived from an EMBL/GenBank/DDBJ whole genome shotgun (WGS) entry which is preliminary data.</text>
</comment>
<keyword evidence="3" id="KW-0175">Coiled coil</keyword>
<dbReference type="SMART" id="SM00448">
    <property type="entry name" value="REC"/>
    <property type="match status" value="1"/>
</dbReference>
<evidence type="ECO:0000313" key="6">
    <source>
        <dbReference type="Proteomes" id="UP000077857"/>
    </source>
</evidence>